<dbReference type="Proteomes" id="UP001057375">
    <property type="component" value="Unassembled WGS sequence"/>
</dbReference>
<evidence type="ECO:0000313" key="1">
    <source>
        <dbReference type="EMBL" id="GKT22261.1"/>
    </source>
</evidence>
<sequence length="94" mass="10571">MLVGVLVLFGIISVGKFVVLTYELPKLIFFNSYQTKVLHVDDVIHKKGSIDIKSGEETYALEFYFGDVPDSEYVKIEYLPVSKVILDIEKASAP</sequence>
<feature type="non-terminal residue" evidence="1">
    <location>
        <position position="94"/>
    </location>
</feature>
<comment type="caution">
    <text evidence="1">The sequence shown here is derived from an EMBL/GenBank/DDBJ whole genome shotgun (WGS) entry which is preliminary data.</text>
</comment>
<evidence type="ECO:0000313" key="2">
    <source>
        <dbReference type="Proteomes" id="UP001057375"/>
    </source>
</evidence>
<name>A0ABQ5JY83_9EUKA</name>
<reference evidence="1" key="1">
    <citation type="submission" date="2022-03" db="EMBL/GenBank/DDBJ databases">
        <title>Draft genome sequence of Aduncisulcus paluster, a free-living microaerophilic Fornicata.</title>
        <authorList>
            <person name="Yuyama I."/>
            <person name="Kume K."/>
            <person name="Tamura T."/>
            <person name="Inagaki Y."/>
            <person name="Hashimoto T."/>
        </authorList>
    </citation>
    <scope>NUCLEOTIDE SEQUENCE</scope>
    <source>
        <strain evidence="1">NY0171</strain>
    </source>
</reference>
<proteinExistence type="predicted"/>
<keyword evidence="2" id="KW-1185">Reference proteome</keyword>
<gene>
    <name evidence="1" type="ORF">ADUPG1_004500</name>
</gene>
<organism evidence="1 2">
    <name type="scientific">Aduncisulcus paluster</name>
    <dbReference type="NCBI Taxonomy" id="2918883"/>
    <lineage>
        <taxon>Eukaryota</taxon>
        <taxon>Metamonada</taxon>
        <taxon>Carpediemonas-like organisms</taxon>
        <taxon>Aduncisulcus</taxon>
    </lineage>
</organism>
<accession>A0ABQ5JY83</accession>
<dbReference type="EMBL" id="BQXS01006760">
    <property type="protein sequence ID" value="GKT22261.1"/>
    <property type="molecule type" value="Genomic_DNA"/>
</dbReference>
<protein>
    <submittedName>
        <fullName evidence="1">Uncharacterized protein</fullName>
    </submittedName>
</protein>